<accession>A0A290Q5D2</accession>
<dbReference type="Pfam" id="PF13715">
    <property type="entry name" value="CarbopepD_reg_2"/>
    <property type="match status" value="1"/>
</dbReference>
<evidence type="ECO:0000259" key="4">
    <source>
        <dbReference type="Pfam" id="PF07715"/>
    </source>
</evidence>
<dbReference type="InterPro" id="IPR013784">
    <property type="entry name" value="Carb-bd-like_fold"/>
</dbReference>
<dbReference type="OrthoDB" id="5476657at2"/>
<dbReference type="PANTHER" id="PTHR40980">
    <property type="entry name" value="PLUG DOMAIN-CONTAINING PROTEIN"/>
    <property type="match status" value="1"/>
</dbReference>
<dbReference type="Proteomes" id="UP000217265">
    <property type="component" value="Chromosome"/>
</dbReference>
<gene>
    <name evidence="5" type="ORF">CMV30_06910</name>
</gene>
<dbReference type="SUPFAM" id="SSF56935">
    <property type="entry name" value="Porins"/>
    <property type="match status" value="1"/>
</dbReference>
<dbReference type="InterPro" id="IPR036942">
    <property type="entry name" value="Beta-barrel_TonB_sf"/>
</dbReference>
<dbReference type="InterPro" id="IPR037066">
    <property type="entry name" value="Plug_dom_sf"/>
</dbReference>
<dbReference type="EMBL" id="CP023344">
    <property type="protein sequence ID" value="ATC63704.1"/>
    <property type="molecule type" value="Genomic_DNA"/>
</dbReference>
<evidence type="ECO:0000313" key="5">
    <source>
        <dbReference type="EMBL" id="ATC63704.1"/>
    </source>
</evidence>
<name>A0A290Q5D2_9BACT</name>
<dbReference type="GO" id="GO:0009279">
    <property type="term" value="C:cell outer membrane"/>
    <property type="evidence" value="ECO:0007669"/>
    <property type="project" value="UniProtKB-SubCell"/>
</dbReference>
<dbReference type="KEGG" id="vbh:CMV30_06910"/>
<reference evidence="5 6" key="1">
    <citation type="submission" date="2017-09" db="EMBL/GenBank/DDBJ databases">
        <title>Complete genome sequence of Verrucomicrobial strain HZ-65, isolated from freshwater.</title>
        <authorList>
            <person name="Choi A."/>
        </authorList>
    </citation>
    <scope>NUCLEOTIDE SEQUENCE [LARGE SCALE GENOMIC DNA]</scope>
    <source>
        <strain evidence="5 6">HZ-65</strain>
    </source>
</reference>
<sequence length="1194" mass="130949">MHHHPARQPGAALLRHLQRLKAVSLAALPATPVLRLAACSAIALATPIAPLHAQENATGTITGRVFNVNSGTYLTNARVTVEGTSIQAFTDDSGTYFLRNVPAGENKIVISYTGQDNIVKSVKVDQGGTARIDANFNAGTDGEAVTLDTFVIEAARYRNAQELAVNEERVSNNIKSVVALDSLGYVADGNVGEFVRYLPGVDISEGGAQDTSNPTNATTVGVRGFGGSDTDITIDGMPIASGAGSLTRAVQLDGLSVNNASRLEIIKVATPDMPQNAPGGSINLITRGAFEARKPSYDITTTLIGNTNEPNVFKKEPGPDGPMFKTRTSVRLSATIPISNTFGLSLSASNDPKYTMYRTGNLRDYRYTANSTTVGGVATPTTNALGGIRLDNPLAFRYELRDQQWVEDRQSGSIRADWRPFPSLEIRAGGTYSQQESKAVIRRTQWQFSNNGRDVSDWGNGFVRSRPNTPHSVDQTVDARDKEGFTTQANLSVAYKKGPWKVDLKASASESYHTLPDTQNGHFSTLDARLSVARMSWEGITDGKVGQILVWDASGNPINYQDISKWGGIGSDAEIRSSQNSSRDLKRDYKLDVSRELDFLPFPVTIKAGVNQREQSNRRWGRGDTYKMTYIGPSIPAASVASEFTTEAKYGYTNDQQWVDTYKLFEIYKQRPDYFSDTFRRDAVLDGGGGNVDRNIGNYLARVGTKKGVTTTDKDWYGMLTASFFNNRLTVVTGGRQSRKEVNGYNVFNDPRAPFVRMADGSIYTDSIYTKGVRFDGGLNTGYTTPSMNSRYAVLNDTALRSRMAAAGVAYLPNALALGYASPAADVANPNANKALDQNGIWRYPGTGSEGNGANMLLAQLTRYTRDINTARTQPFQPQLQVAYNITDSLKLQVAYSKETRMPDLDGTNGILNGGSFTISQNADWYDGAPDEVLQGRVTVGNSKNQPEVNHSFNGKLAYYAKYGRYSISYYHKYVEKAWRTEIINNDDSEYGTFMSALGLDPTEYYNYEIQTIASTGEKAIRKGFELEVTQNLGFVGAWASGIDFFASYTRRPTVARTENNSIRGYIRQDPVRAKYTGGLSYSRSRFSIQSKFTYVEQDPTQNSGSISANLPDMGTTAFNVATFNPNYNPATVSLQANYILNKYLKFFVSGNRILESKKQVRTIDSIGVMPEWATYRQFTEQGVQIAAGATLSF</sequence>
<dbReference type="Pfam" id="PF07715">
    <property type="entry name" value="Plug"/>
    <property type="match status" value="1"/>
</dbReference>
<keyword evidence="2" id="KW-0472">Membrane</keyword>
<proteinExistence type="predicted"/>
<protein>
    <recommendedName>
        <fullName evidence="4">TonB-dependent receptor plug domain-containing protein</fullName>
    </recommendedName>
</protein>
<organism evidence="5 6">
    <name type="scientific">Nibricoccus aquaticus</name>
    <dbReference type="NCBI Taxonomy" id="2576891"/>
    <lineage>
        <taxon>Bacteria</taxon>
        <taxon>Pseudomonadati</taxon>
        <taxon>Verrucomicrobiota</taxon>
        <taxon>Opitutia</taxon>
        <taxon>Opitutales</taxon>
        <taxon>Opitutaceae</taxon>
        <taxon>Nibricoccus</taxon>
    </lineage>
</organism>
<dbReference type="PANTHER" id="PTHR40980:SF4">
    <property type="entry name" value="TONB-DEPENDENT RECEPTOR-LIKE BETA-BARREL DOMAIN-CONTAINING PROTEIN"/>
    <property type="match status" value="1"/>
</dbReference>
<feature type="domain" description="TonB-dependent receptor plug" evidence="4">
    <location>
        <begin position="176"/>
        <end position="280"/>
    </location>
</feature>
<dbReference type="SUPFAM" id="SSF49452">
    <property type="entry name" value="Starch-binding domain-like"/>
    <property type="match status" value="1"/>
</dbReference>
<dbReference type="Gene3D" id="2.40.170.20">
    <property type="entry name" value="TonB-dependent receptor, beta-barrel domain"/>
    <property type="match status" value="1"/>
</dbReference>
<dbReference type="InterPro" id="IPR012910">
    <property type="entry name" value="Plug_dom"/>
</dbReference>
<comment type="subcellular location">
    <subcellularLocation>
        <location evidence="1">Cell outer membrane</location>
    </subcellularLocation>
</comment>
<dbReference type="AlphaFoldDB" id="A0A290Q5D2"/>
<keyword evidence="3" id="KW-0998">Cell outer membrane</keyword>
<dbReference type="RefSeq" id="WP_096055336.1">
    <property type="nucleotide sequence ID" value="NZ_CP023344.1"/>
</dbReference>
<keyword evidence="6" id="KW-1185">Reference proteome</keyword>
<dbReference type="Gene3D" id="2.60.40.1120">
    <property type="entry name" value="Carboxypeptidase-like, regulatory domain"/>
    <property type="match status" value="1"/>
</dbReference>
<dbReference type="Gene3D" id="2.170.130.10">
    <property type="entry name" value="TonB-dependent receptor, plug domain"/>
    <property type="match status" value="1"/>
</dbReference>
<evidence type="ECO:0000256" key="1">
    <source>
        <dbReference type="ARBA" id="ARBA00004442"/>
    </source>
</evidence>
<dbReference type="GO" id="GO:0030246">
    <property type="term" value="F:carbohydrate binding"/>
    <property type="evidence" value="ECO:0007669"/>
    <property type="project" value="InterPro"/>
</dbReference>
<evidence type="ECO:0000256" key="3">
    <source>
        <dbReference type="ARBA" id="ARBA00023237"/>
    </source>
</evidence>
<evidence type="ECO:0000256" key="2">
    <source>
        <dbReference type="ARBA" id="ARBA00023136"/>
    </source>
</evidence>
<evidence type="ECO:0000313" key="6">
    <source>
        <dbReference type="Proteomes" id="UP000217265"/>
    </source>
</evidence>